<gene>
    <name evidence="3" type="ORF">N7456_009856</name>
</gene>
<evidence type="ECO:0000259" key="2">
    <source>
        <dbReference type="PROSITE" id="PS51186"/>
    </source>
</evidence>
<proteinExistence type="predicted"/>
<dbReference type="EMBL" id="JAPQKH010000006">
    <property type="protein sequence ID" value="KAJ5093995.1"/>
    <property type="molecule type" value="Genomic_DNA"/>
</dbReference>
<sequence length="227" mass="26026">MARSFGATVDTHPAKPPQPTTLTGRSVRLEKLDPSHTDDLYESIGRPEYVALWDYIPDGPFPDKESFVPFIARLSQSPDPYLYALIDQRTNKAVGFFSLMRIDQKNRVIEIGYVVFSPLLQRTTAATEAFYLLTNAVFKDMGYRRYEWKCNDLNEPSMKAAVRFGFKPEGVFRQHMIVKGQNRDTAWFSILDSEWPALAESFEKWLDPQNFDAEGKQRSTLATLRGL</sequence>
<comment type="caution">
    <text evidence="3">The sequence shown here is derived from an EMBL/GenBank/DDBJ whole genome shotgun (WGS) entry which is preliminary data.</text>
</comment>
<dbReference type="InterPro" id="IPR051908">
    <property type="entry name" value="Ribosomal_N-acetyltransferase"/>
</dbReference>
<reference evidence="3" key="2">
    <citation type="journal article" date="2023" name="IMA Fungus">
        <title>Comparative genomic study of the Penicillium genus elucidates a diverse pangenome and 15 lateral gene transfer events.</title>
        <authorList>
            <person name="Petersen C."/>
            <person name="Sorensen T."/>
            <person name="Nielsen M.R."/>
            <person name="Sondergaard T.E."/>
            <person name="Sorensen J.L."/>
            <person name="Fitzpatrick D.A."/>
            <person name="Frisvad J.C."/>
            <person name="Nielsen K.L."/>
        </authorList>
    </citation>
    <scope>NUCLEOTIDE SEQUENCE</scope>
    <source>
        <strain evidence="3">IBT 30069</strain>
    </source>
</reference>
<dbReference type="SUPFAM" id="SSF55729">
    <property type="entry name" value="Acyl-CoA N-acyltransferases (Nat)"/>
    <property type="match status" value="1"/>
</dbReference>
<dbReference type="PANTHER" id="PTHR43441:SF2">
    <property type="entry name" value="FAMILY ACETYLTRANSFERASE, PUTATIVE (AFU_ORTHOLOGUE AFUA_7G00850)-RELATED"/>
    <property type="match status" value="1"/>
</dbReference>
<dbReference type="InterPro" id="IPR016181">
    <property type="entry name" value="Acyl_CoA_acyltransferase"/>
</dbReference>
<dbReference type="PROSITE" id="PS51186">
    <property type="entry name" value="GNAT"/>
    <property type="match status" value="1"/>
</dbReference>
<evidence type="ECO:0000313" key="4">
    <source>
        <dbReference type="Proteomes" id="UP001149165"/>
    </source>
</evidence>
<dbReference type="GO" id="GO:0008999">
    <property type="term" value="F:protein-N-terminal-alanine acetyltransferase activity"/>
    <property type="evidence" value="ECO:0007669"/>
    <property type="project" value="TreeGrafter"/>
</dbReference>
<protein>
    <recommendedName>
        <fullName evidence="2">N-acetyltransferase domain-containing protein</fullName>
    </recommendedName>
</protein>
<dbReference type="Proteomes" id="UP001149165">
    <property type="component" value="Unassembled WGS sequence"/>
</dbReference>
<evidence type="ECO:0000256" key="1">
    <source>
        <dbReference type="SAM" id="MobiDB-lite"/>
    </source>
</evidence>
<name>A0A9W9F5G0_9EURO</name>
<feature type="region of interest" description="Disordered" evidence="1">
    <location>
        <begin position="1"/>
        <end position="22"/>
    </location>
</feature>
<dbReference type="Gene3D" id="3.40.630.30">
    <property type="match status" value="1"/>
</dbReference>
<dbReference type="OrthoDB" id="41238at2759"/>
<dbReference type="AlphaFoldDB" id="A0A9W9F5G0"/>
<dbReference type="InterPro" id="IPR000182">
    <property type="entry name" value="GNAT_dom"/>
</dbReference>
<dbReference type="Pfam" id="PF13302">
    <property type="entry name" value="Acetyltransf_3"/>
    <property type="match status" value="1"/>
</dbReference>
<dbReference type="FunFam" id="3.40.630.30:FF:000047">
    <property type="entry name" value="Acetyltransferase, GNAT family"/>
    <property type="match status" value="1"/>
</dbReference>
<dbReference type="GO" id="GO:1990189">
    <property type="term" value="F:protein N-terminal-serine acetyltransferase activity"/>
    <property type="evidence" value="ECO:0007669"/>
    <property type="project" value="TreeGrafter"/>
</dbReference>
<dbReference type="PANTHER" id="PTHR43441">
    <property type="entry name" value="RIBOSOMAL-PROTEIN-SERINE ACETYLTRANSFERASE"/>
    <property type="match status" value="1"/>
</dbReference>
<keyword evidence="4" id="KW-1185">Reference proteome</keyword>
<feature type="domain" description="N-acetyltransferase" evidence="2">
    <location>
        <begin position="27"/>
        <end position="184"/>
    </location>
</feature>
<reference evidence="3" key="1">
    <citation type="submission" date="2022-11" db="EMBL/GenBank/DDBJ databases">
        <authorList>
            <person name="Petersen C."/>
        </authorList>
    </citation>
    <scope>NUCLEOTIDE SEQUENCE</scope>
    <source>
        <strain evidence="3">IBT 30069</strain>
    </source>
</reference>
<organism evidence="3 4">
    <name type="scientific">Penicillium angulare</name>
    <dbReference type="NCBI Taxonomy" id="116970"/>
    <lineage>
        <taxon>Eukaryota</taxon>
        <taxon>Fungi</taxon>
        <taxon>Dikarya</taxon>
        <taxon>Ascomycota</taxon>
        <taxon>Pezizomycotina</taxon>
        <taxon>Eurotiomycetes</taxon>
        <taxon>Eurotiomycetidae</taxon>
        <taxon>Eurotiales</taxon>
        <taxon>Aspergillaceae</taxon>
        <taxon>Penicillium</taxon>
    </lineage>
</organism>
<accession>A0A9W9F5G0</accession>
<evidence type="ECO:0000313" key="3">
    <source>
        <dbReference type="EMBL" id="KAJ5093995.1"/>
    </source>
</evidence>